<accession>X1DT73</accession>
<proteinExistence type="predicted"/>
<evidence type="ECO:0000313" key="1">
    <source>
        <dbReference type="EMBL" id="GAH23357.1"/>
    </source>
</evidence>
<reference evidence="1" key="1">
    <citation type="journal article" date="2014" name="Front. Microbiol.">
        <title>High frequency of phylogenetically diverse reductive dehalogenase-homologous genes in deep subseafloor sedimentary metagenomes.</title>
        <authorList>
            <person name="Kawai M."/>
            <person name="Futagami T."/>
            <person name="Toyoda A."/>
            <person name="Takaki Y."/>
            <person name="Nishi S."/>
            <person name="Hori S."/>
            <person name="Arai W."/>
            <person name="Tsubouchi T."/>
            <person name="Morono Y."/>
            <person name="Uchiyama I."/>
            <person name="Ito T."/>
            <person name="Fujiyama A."/>
            <person name="Inagaki F."/>
            <person name="Takami H."/>
        </authorList>
    </citation>
    <scope>NUCLEOTIDE SEQUENCE</scope>
    <source>
        <strain evidence="1">Expedition CK06-06</strain>
    </source>
</reference>
<comment type="caution">
    <text evidence="1">The sequence shown here is derived from an EMBL/GenBank/DDBJ whole genome shotgun (WGS) entry which is preliminary data.</text>
</comment>
<name>X1DT73_9ZZZZ</name>
<gene>
    <name evidence="1" type="ORF">S01H4_66415</name>
</gene>
<dbReference type="EMBL" id="BART01041122">
    <property type="protein sequence ID" value="GAH23357.1"/>
    <property type="molecule type" value="Genomic_DNA"/>
</dbReference>
<organism evidence="1">
    <name type="scientific">marine sediment metagenome</name>
    <dbReference type="NCBI Taxonomy" id="412755"/>
    <lineage>
        <taxon>unclassified sequences</taxon>
        <taxon>metagenomes</taxon>
        <taxon>ecological metagenomes</taxon>
    </lineage>
</organism>
<dbReference type="AlphaFoldDB" id="X1DT73"/>
<feature type="non-terminal residue" evidence="1">
    <location>
        <position position="1"/>
    </location>
</feature>
<protein>
    <submittedName>
        <fullName evidence="1">Uncharacterized protein</fullName>
    </submittedName>
</protein>
<feature type="non-terminal residue" evidence="1">
    <location>
        <position position="74"/>
    </location>
</feature>
<sequence>LKCQLNDFLHGFHGKLTSGAVVFMADNIYVPSIGGERIKESGCKDTFKLRELSDGSKCKVLKNYYNANQLRGIF</sequence>